<comment type="caution">
    <text evidence="3">The sequence shown here is derived from an EMBL/GenBank/DDBJ whole genome shotgun (WGS) entry which is preliminary data.</text>
</comment>
<dbReference type="EMBL" id="JBHTJM010000002">
    <property type="protein sequence ID" value="MFD0962922.1"/>
    <property type="molecule type" value="Genomic_DNA"/>
</dbReference>
<dbReference type="Proteomes" id="UP001596997">
    <property type="component" value="Unassembled WGS sequence"/>
</dbReference>
<evidence type="ECO:0000256" key="1">
    <source>
        <dbReference type="SAM" id="SignalP"/>
    </source>
</evidence>
<evidence type="ECO:0000259" key="2">
    <source>
        <dbReference type="PROSITE" id="PS51352"/>
    </source>
</evidence>
<name>A0ABW3HZY6_9FLAO</name>
<accession>A0ABW3HZY6</accession>
<dbReference type="SUPFAM" id="SSF52833">
    <property type="entry name" value="Thioredoxin-like"/>
    <property type="match status" value="1"/>
</dbReference>
<gene>
    <name evidence="3" type="ORF">ACFQ1O_02770</name>
</gene>
<dbReference type="PROSITE" id="PS51352">
    <property type="entry name" value="THIOREDOXIN_2"/>
    <property type="match status" value="1"/>
</dbReference>
<keyword evidence="4" id="KW-1185">Reference proteome</keyword>
<evidence type="ECO:0000313" key="3">
    <source>
        <dbReference type="EMBL" id="MFD0962922.1"/>
    </source>
</evidence>
<dbReference type="InterPro" id="IPR013766">
    <property type="entry name" value="Thioredoxin_domain"/>
</dbReference>
<feature type="domain" description="Thioredoxin" evidence="2">
    <location>
        <begin position="66"/>
        <end position="223"/>
    </location>
</feature>
<sequence>MKFIVYSLIFILTSFSAFSQRSLKDSLFSEVIYTNIKSYSYQANQAYATKNFAKGKELFRNFIQEKVANKYLDNFKAKNLNGALVSINSYFKKPVILITYASWCVVEEGEIPALNELAKRYHDKIDFVVLFWDNANKARKQAKQFNNKVTILYIDERENMFASEVKNLKHALGFPLAYYIDSEDRIIDIKKKTPELLRPKESYIDAYVQNYNEFVDGLNSLLINGEAINEYLVGK</sequence>
<keyword evidence="1" id="KW-0732">Signal</keyword>
<protein>
    <submittedName>
        <fullName evidence="3">TlpA family protein disulfide reductase</fullName>
    </submittedName>
</protein>
<proteinExistence type="predicted"/>
<dbReference type="Gene3D" id="3.40.30.10">
    <property type="entry name" value="Glutaredoxin"/>
    <property type="match status" value="1"/>
</dbReference>
<feature type="chain" id="PRO_5046597122" evidence="1">
    <location>
        <begin position="20"/>
        <end position="235"/>
    </location>
</feature>
<feature type="signal peptide" evidence="1">
    <location>
        <begin position="1"/>
        <end position="19"/>
    </location>
</feature>
<organism evidence="3 4">
    <name type="scientific">Pseudofulvibacter geojedonensis</name>
    <dbReference type="NCBI Taxonomy" id="1123758"/>
    <lineage>
        <taxon>Bacteria</taxon>
        <taxon>Pseudomonadati</taxon>
        <taxon>Bacteroidota</taxon>
        <taxon>Flavobacteriia</taxon>
        <taxon>Flavobacteriales</taxon>
        <taxon>Flavobacteriaceae</taxon>
        <taxon>Pseudofulvibacter</taxon>
    </lineage>
</organism>
<evidence type="ECO:0000313" key="4">
    <source>
        <dbReference type="Proteomes" id="UP001596997"/>
    </source>
</evidence>
<reference evidence="4" key="1">
    <citation type="journal article" date="2019" name="Int. J. Syst. Evol. Microbiol.">
        <title>The Global Catalogue of Microorganisms (GCM) 10K type strain sequencing project: providing services to taxonomists for standard genome sequencing and annotation.</title>
        <authorList>
            <consortium name="The Broad Institute Genomics Platform"/>
            <consortium name="The Broad Institute Genome Sequencing Center for Infectious Disease"/>
            <person name="Wu L."/>
            <person name="Ma J."/>
        </authorList>
    </citation>
    <scope>NUCLEOTIDE SEQUENCE [LARGE SCALE GENOMIC DNA]</scope>
    <source>
        <strain evidence="4">CCUG 62114</strain>
    </source>
</reference>
<dbReference type="InterPro" id="IPR036249">
    <property type="entry name" value="Thioredoxin-like_sf"/>
</dbReference>
<dbReference type="InterPro" id="IPR000866">
    <property type="entry name" value="AhpC/TSA"/>
</dbReference>
<dbReference type="Pfam" id="PF00578">
    <property type="entry name" value="AhpC-TSA"/>
    <property type="match status" value="1"/>
</dbReference>
<dbReference type="RefSeq" id="WP_377713072.1">
    <property type="nucleotide sequence ID" value="NZ_JBHTJM010000002.1"/>
</dbReference>